<feature type="compositionally biased region" description="Polar residues" evidence="1">
    <location>
        <begin position="1"/>
        <end position="10"/>
    </location>
</feature>
<evidence type="ECO:0000256" key="1">
    <source>
        <dbReference type="SAM" id="MobiDB-lite"/>
    </source>
</evidence>
<dbReference type="Pfam" id="PF04340">
    <property type="entry name" value="DUF484"/>
    <property type="match status" value="1"/>
</dbReference>
<gene>
    <name evidence="2" type="ORF">Q8A70_17270</name>
</gene>
<dbReference type="Proteomes" id="UP001230156">
    <property type="component" value="Unassembled WGS sequence"/>
</dbReference>
<keyword evidence="3" id="KW-1185">Reference proteome</keyword>
<dbReference type="Gene3D" id="3.30.450.40">
    <property type="match status" value="1"/>
</dbReference>
<name>A0ABU0YP02_9PROT</name>
<feature type="region of interest" description="Disordered" evidence="1">
    <location>
        <begin position="1"/>
        <end position="24"/>
    </location>
</feature>
<comment type="caution">
    <text evidence="2">The sequence shown here is derived from an EMBL/GenBank/DDBJ whole genome shotgun (WGS) entry which is preliminary data.</text>
</comment>
<proteinExistence type="predicted"/>
<dbReference type="InterPro" id="IPR007435">
    <property type="entry name" value="DUF484"/>
</dbReference>
<protein>
    <submittedName>
        <fullName evidence="2">DUF484 family protein</fullName>
    </submittedName>
</protein>
<dbReference type="PANTHER" id="PTHR38765">
    <property type="entry name" value="DUF484 DOMAIN-CONTAINING PROTEIN"/>
    <property type="match status" value="1"/>
</dbReference>
<dbReference type="EMBL" id="JAUYVI010000005">
    <property type="protein sequence ID" value="MDQ7249442.1"/>
    <property type="molecule type" value="Genomic_DNA"/>
</dbReference>
<dbReference type="InterPro" id="IPR029016">
    <property type="entry name" value="GAF-like_dom_sf"/>
</dbReference>
<evidence type="ECO:0000313" key="3">
    <source>
        <dbReference type="Proteomes" id="UP001230156"/>
    </source>
</evidence>
<organism evidence="2 3">
    <name type="scientific">Dongia sedimenti</name>
    <dbReference type="NCBI Taxonomy" id="3064282"/>
    <lineage>
        <taxon>Bacteria</taxon>
        <taxon>Pseudomonadati</taxon>
        <taxon>Pseudomonadota</taxon>
        <taxon>Alphaproteobacteria</taxon>
        <taxon>Rhodospirillales</taxon>
        <taxon>Dongiaceae</taxon>
        <taxon>Dongia</taxon>
    </lineage>
</organism>
<dbReference type="RefSeq" id="WP_379957421.1">
    <property type="nucleotide sequence ID" value="NZ_JAUYVI010000005.1"/>
</dbReference>
<reference evidence="3" key="1">
    <citation type="submission" date="2023-08" db="EMBL/GenBank/DDBJ databases">
        <title>Rhodospirillaceae gen. nov., a novel taxon isolated from the Yangtze River Yuezi River estuary sludge.</title>
        <authorList>
            <person name="Ruan L."/>
        </authorList>
    </citation>
    <scope>NUCLEOTIDE SEQUENCE [LARGE SCALE GENOMIC DNA]</scope>
    <source>
        <strain evidence="3">R-7</strain>
    </source>
</reference>
<accession>A0ABU0YP02</accession>
<sequence length="251" mass="27445">MAKRSGTTVADQAPERSKTGTTSATAAQVVAYLRRNPDFLSRHPELLDLQLSPGRHGGAGQGVVDLQQFMVERLRGEINKLRNDQDEILANTRDNLSTQERIHKAVVELLEAESFEQFIDIITGDLGLLLEVDVVSLCVELSDHTAKRPKHEGIQFLGRGAVDRALGGKDKHVVLRDEAIGDPEIFGAGAELVRSDAMLRLNISSHAPAGLIAFGARHPGYFHAGQGTELMSFLGRVIEFGIRTWLDLPKP</sequence>
<evidence type="ECO:0000313" key="2">
    <source>
        <dbReference type="EMBL" id="MDQ7249442.1"/>
    </source>
</evidence>
<dbReference type="PANTHER" id="PTHR38765:SF1">
    <property type="entry name" value="DUF484 DOMAIN-CONTAINING PROTEIN"/>
    <property type="match status" value="1"/>
</dbReference>